<dbReference type="CDD" id="cd12355">
    <property type="entry name" value="RRM_RBM18"/>
    <property type="match status" value="1"/>
</dbReference>
<evidence type="ECO:0000256" key="4">
    <source>
        <dbReference type="ARBA" id="ARBA00030780"/>
    </source>
</evidence>
<keyword evidence="9" id="KW-1185">Reference proteome</keyword>
<evidence type="ECO:0000259" key="7">
    <source>
        <dbReference type="PROSITE" id="PS50102"/>
    </source>
</evidence>
<feature type="compositionally biased region" description="Polar residues" evidence="6">
    <location>
        <begin position="93"/>
        <end position="106"/>
    </location>
</feature>
<dbReference type="Gene3D" id="3.30.70.330">
    <property type="match status" value="1"/>
</dbReference>
<keyword evidence="2" id="KW-0677">Repeat</keyword>
<evidence type="ECO:0000313" key="9">
    <source>
        <dbReference type="Proteomes" id="UP001474421"/>
    </source>
</evidence>
<protein>
    <recommendedName>
        <fullName evidence="1">Probable RNA-binding protein 18</fullName>
    </recommendedName>
    <alternativeName>
        <fullName evidence="4">RNA-binding motif protein 18</fullName>
    </alternativeName>
</protein>
<keyword evidence="3 5" id="KW-0694">RNA-binding</keyword>
<evidence type="ECO:0000256" key="2">
    <source>
        <dbReference type="ARBA" id="ARBA00022737"/>
    </source>
</evidence>
<dbReference type="InterPro" id="IPR035979">
    <property type="entry name" value="RBD_domain_sf"/>
</dbReference>
<dbReference type="EMBL" id="JAOTOJ010000016">
    <property type="protein sequence ID" value="KAK9392267.1"/>
    <property type="molecule type" value="Genomic_DNA"/>
</dbReference>
<dbReference type="FunFam" id="3.30.70.330:FF:000185">
    <property type="entry name" value="Probable RNA-binding protein 18"/>
    <property type="match status" value="1"/>
</dbReference>
<name>A0AAW1ARB5_CROAD</name>
<dbReference type="GO" id="GO:0003723">
    <property type="term" value="F:RNA binding"/>
    <property type="evidence" value="ECO:0007669"/>
    <property type="project" value="UniProtKB-UniRule"/>
</dbReference>
<dbReference type="InterPro" id="IPR039157">
    <property type="entry name" value="RBM18_RRM"/>
</dbReference>
<evidence type="ECO:0000313" key="8">
    <source>
        <dbReference type="EMBL" id="KAK9392267.1"/>
    </source>
</evidence>
<dbReference type="AlphaFoldDB" id="A0AAW1ARB5"/>
<accession>A0AAW1ARB5</accession>
<dbReference type="SUPFAM" id="SSF54928">
    <property type="entry name" value="RNA-binding domain, RBD"/>
    <property type="match status" value="1"/>
</dbReference>
<dbReference type="PROSITE" id="PS50102">
    <property type="entry name" value="RRM"/>
    <property type="match status" value="1"/>
</dbReference>
<dbReference type="InterPro" id="IPR000504">
    <property type="entry name" value="RRM_dom"/>
</dbReference>
<evidence type="ECO:0000256" key="1">
    <source>
        <dbReference type="ARBA" id="ARBA00021141"/>
    </source>
</evidence>
<feature type="domain" description="RRM" evidence="7">
    <location>
        <begin position="1"/>
        <end position="74"/>
    </location>
</feature>
<feature type="region of interest" description="Disordered" evidence="6">
    <location>
        <begin position="87"/>
        <end position="106"/>
    </location>
</feature>
<evidence type="ECO:0000256" key="3">
    <source>
        <dbReference type="ARBA" id="ARBA00022884"/>
    </source>
</evidence>
<evidence type="ECO:0000256" key="5">
    <source>
        <dbReference type="PROSITE-ProRule" id="PRU00176"/>
    </source>
</evidence>
<dbReference type="Pfam" id="PF00076">
    <property type="entry name" value="RRM_1"/>
    <property type="match status" value="1"/>
</dbReference>
<evidence type="ECO:0000256" key="6">
    <source>
        <dbReference type="SAM" id="MobiDB-lite"/>
    </source>
</evidence>
<comment type="caution">
    <text evidence="8">The sequence shown here is derived from an EMBL/GenBank/DDBJ whole genome shotgun (WGS) entry which is preliminary data.</text>
</comment>
<sequence length="432" mass="46759">MYLSFRYHLLKLLQKFGKVKQFDFLFHKSGVLEGQPRGYCFVNFETKQEAEQAIHCLNGKLALSKKLVVRWAHAQVKRYDQNKNEKTLPISLEPSSSTESPQSNLSVSTKIKAIETKLKMMSENPDAEFPPAAPYTYFKAPEKKRTGPYSRAAWNLSQALERTLHTLRGRLSSGWVSVGKVQGEKQAKSPYRLACSGLALLPAPFSCKQGRRNLGVGGIVPGKGGKEEKVLSSSCESRLGCRCCRGELLMVPPCSGRTSPRASSHRLRQEGDVPGCSFFWRGEGAFQRMRSPGPPPFQPPTSQADCQVRACLSGPATAAAVAGLNAGASGRRLGEAGGGGGGGGGGEAEARLVPLRFWLGRGSGRAAAASGAAARGAPLPPRLSSPALPARRHRHRWLVQTRRAFRLARRASLDAEPMAARKVGFVVRTGRL</sequence>
<dbReference type="InterPro" id="IPR012677">
    <property type="entry name" value="Nucleotide-bd_a/b_plait_sf"/>
</dbReference>
<gene>
    <name evidence="8" type="ORF">NXF25_017111</name>
</gene>
<dbReference type="Proteomes" id="UP001474421">
    <property type="component" value="Unassembled WGS sequence"/>
</dbReference>
<organism evidence="8 9">
    <name type="scientific">Crotalus adamanteus</name>
    <name type="common">Eastern diamondback rattlesnake</name>
    <dbReference type="NCBI Taxonomy" id="8729"/>
    <lineage>
        <taxon>Eukaryota</taxon>
        <taxon>Metazoa</taxon>
        <taxon>Chordata</taxon>
        <taxon>Craniata</taxon>
        <taxon>Vertebrata</taxon>
        <taxon>Euteleostomi</taxon>
        <taxon>Lepidosauria</taxon>
        <taxon>Squamata</taxon>
        <taxon>Bifurcata</taxon>
        <taxon>Unidentata</taxon>
        <taxon>Episquamata</taxon>
        <taxon>Toxicofera</taxon>
        <taxon>Serpentes</taxon>
        <taxon>Colubroidea</taxon>
        <taxon>Viperidae</taxon>
        <taxon>Crotalinae</taxon>
        <taxon>Crotalus</taxon>
    </lineage>
</organism>
<reference evidence="8 9" key="1">
    <citation type="journal article" date="2024" name="Proc. Natl. Acad. Sci. U.S.A.">
        <title>The genetic regulatory architecture and epigenomic basis for age-related changes in rattlesnake venom.</title>
        <authorList>
            <person name="Hogan M.P."/>
            <person name="Holding M.L."/>
            <person name="Nystrom G.S."/>
            <person name="Colston T.J."/>
            <person name="Bartlett D.A."/>
            <person name="Mason A.J."/>
            <person name="Ellsworth S.A."/>
            <person name="Rautsaw R.M."/>
            <person name="Lawrence K.C."/>
            <person name="Strickland J.L."/>
            <person name="He B."/>
            <person name="Fraser P."/>
            <person name="Margres M.J."/>
            <person name="Gilbert D.M."/>
            <person name="Gibbs H.L."/>
            <person name="Parkinson C.L."/>
            <person name="Rokyta D.R."/>
        </authorList>
    </citation>
    <scope>NUCLEOTIDE SEQUENCE [LARGE SCALE GENOMIC DNA]</scope>
    <source>
        <strain evidence="8">DRR0105</strain>
    </source>
</reference>
<proteinExistence type="predicted"/>
<dbReference type="PANTHER" id="PTHR24012">
    <property type="entry name" value="RNA BINDING PROTEIN"/>
    <property type="match status" value="1"/>
</dbReference>